<accession>A0AAV9MH53</accession>
<proteinExistence type="predicted"/>
<dbReference type="Proteomes" id="UP001311915">
    <property type="component" value="Unassembled WGS sequence"/>
</dbReference>
<dbReference type="AlphaFoldDB" id="A0AAV9MH53"/>
<protein>
    <submittedName>
        <fullName evidence="1">Uncharacterized protein</fullName>
    </submittedName>
</protein>
<gene>
    <name evidence="1" type="ORF">R3W88_000938</name>
</gene>
<name>A0AAV9MH53_9SOLN</name>
<reference evidence="1 2" key="1">
    <citation type="submission" date="2023-10" db="EMBL/GenBank/DDBJ databases">
        <title>Genome-Wide Identification Analysis in wild type Solanum Pinnatisectum Reveals Some Genes Defensing Phytophthora Infestans.</title>
        <authorList>
            <person name="Sun C."/>
        </authorList>
    </citation>
    <scope>NUCLEOTIDE SEQUENCE [LARGE SCALE GENOMIC DNA]</scope>
    <source>
        <strain evidence="1">LQN</strain>
        <tissue evidence="1">Leaf</tissue>
    </source>
</reference>
<dbReference type="EMBL" id="JAWPEI010000001">
    <property type="protein sequence ID" value="KAK4737241.1"/>
    <property type="molecule type" value="Genomic_DNA"/>
</dbReference>
<evidence type="ECO:0000313" key="1">
    <source>
        <dbReference type="EMBL" id="KAK4737241.1"/>
    </source>
</evidence>
<sequence length="66" mass="7636">MAEYQPKVFTQFGDSFDPSTNYLPAKSVYPKKIYGLKNGLNGTTRTTTHTRRKSDKLRKNIKFHVL</sequence>
<organism evidence="1 2">
    <name type="scientific">Solanum pinnatisectum</name>
    <name type="common">tansyleaf nightshade</name>
    <dbReference type="NCBI Taxonomy" id="50273"/>
    <lineage>
        <taxon>Eukaryota</taxon>
        <taxon>Viridiplantae</taxon>
        <taxon>Streptophyta</taxon>
        <taxon>Embryophyta</taxon>
        <taxon>Tracheophyta</taxon>
        <taxon>Spermatophyta</taxon>
        <taxon>Magnoliopsida</taxon>
        <taxon>eudicotyledons</taxon>
        <taxon>Gunneridae</taxon>
        <taxon>Pentapetalae</taxon>
        <taxon>asterids</taxon>
        <taxon>lamiids</taxon>
        <taxon>Solanales</taxon>
        <taxon>Solanaceae</taxon>
        <taxon>Solanoideae</taxon>
        <taxon>Solaneae</taxon>
        <taxon>Solanum</taxon>
    </lineage>
</organism>
<keyword evidence="2" id="KW-1185">Reference proteome</keyword>
<evidence type="ECO:0000313" key="2">
    <source>
        <dbReference type="Proteomes" id="UP001311915"/>
    </source>
</evidence>
<comment type="caution">
    <text evidence="1">The sequence shown here is derived from an EMBL/GenBank/DDBJ whole genome shotgun (WGS) entry which is preliminary data.</text>
</comment>